<proteinExistence type="predicted"/>
<name>A0A835XM78_9CHLO</name>
<organism evidence="1 2">
    <name type="scientific">Edaphochlamys debaryana</name>
    <dbReference type="NCBI Taxonomy" id="47281"/>
    <lineage>
        <taxon>Eukaryota</taxon>
        <taxon>Viridiplantae</taxon>
        <taxon>Chlorophyta</taxon>
        <taxon>core chlorophytes</taxon>
        <taxon>Chlorophyceae</taxon>
        <taxon>CS clade</taxon>
        <taxon>Chlamydomonadales</taxon>
        <taxon>Chlamydomonadales incertae sedis</taxon>
        <taxon>Edaphochlamys</taxon>
    </lineage>
</organism>
<dbReference type="AlphaFoldDB" id="A0A835XM78"/>
<dbReference type="PANTHER" id="PTHR35580">
    <property type="entry name" value="CELL SURFACE GLYCOPROTEIN (S-LAYER PROTEIN)-LIKE PROTEIN"/>
    <property type="match status" value="1"/>
</dbReference>
<dbReference type="OrthoDB" id="167314at2759"/>
<dbReference type="InterPro" id="IPR011047">
    <property type="entry name" value="Quinoprotein_ADH-like_sf"/>
</dbReference>
<dbReference type="InterPro" id="IPR052918">
    <property type="entry name" value="Motility_Chemotaxis_Reg"/>
</dbReference>
<accession>A0A835XM78</accession>
<evidence type="ECO:0000313" key="1">
    <source>
        <dbReference type="EMBL" id="KAG2485348.1"/>
    </source>
</evidence>
<dbReference type="Proteomes" id="UP000612055">
    <property type="component" value="Unassembled WGS sequence"/>
</dbReference>
<dbReference type="EMBL" id="JAEHOE010000131">
    <property type="protein sequence ID" value="KAG2485348.1"/>
    <property type="molecule type" value="Genomic_DNA"/>
</dbReference>
<dbReference type="PANTHER" id="PTHR35580:SF1">
    <property type="entry name" value="PHYTASE-LIKE DOMAIN-CONTAINING PROTEIN"/>
    <property type="match status" value="1"/>
</dbReference>
<evidence type="ECO:0000313" key="2">
    <source>
        <dbReference type="Proteomes" id="UP000612055"/>
    </source>
</evidence>
<dbReference type="SUPFAM" id="SSF50998">
    <property type="entry name" value="Quinoprotein alcohol dehydrogenase-like"/>
    <property type="match status" value="1"/>
</dbReference>
<gene>
    <name evidence="1" type="ORF">HYH03_015929</name>
</gene>
<comment type="caution">
    <text evidence="1">The sequence shown here is derived from an EMBL/GenBank/DDBJ whole genome shotgun (WGS) entry which is preliminary data.</text>
</comment>
<keyword evidence="2" id="KW-1185">Reference proteome</keyword>
<sequence length="857" mass="87334">MATVPTGYASNIFLTSNNYVELTGLQFQPGSNGSAYDKRSLAIELPLAQRYYEKSTPIDVSASASTGSTDGADILTMSATTMAQMLYSTEKFQQPSVDLYSPVLTNPATARYNARLTTGADICLTPTSTKKSLILAASTSNAFGKSFWTQWAADAEVAPLHPPVTRGAVEWISAMRGSIASCNAFASAVTALKDGSIVTTGYFNNPVLIAYHASDPNSNAFGTTLTNTGGNDVYICKHSASGTVQWLAALSGPSTSTDQSIGLAGTTDGHIAAVGTYTAATLTAFGADGTAAGQMTNAAGNAGTEDLFVAKYSKAGQVQWLAGITSLEADGAAGVVATRDGGIVVAGNSTMSNFLAYNADGSPFATTLTQLSASNDAFLVKYTNAGYIHWVTRIASMGQDYAQALCATADAGVALVGRYSTSLTAYNASSPNSAGFLTQLTANAGADDAFVVKYDVTGSVQWMARVASSGSDTPSSVAATLDGGVLVWGVYTSGTVTAYPAADPNGAGFGTVLTASGSGSDSFLVKFSSAGAVQWVTRVAGGTALKRVLCMTDGSLVASTSASAGAFSVYSSDAPNSNAVSLTPNGADSFILKFSADGLYEESAQITGNGTEAIAQIAATADNSILAHGHSTSYFLLPYDSSSGNNLRKPVLNTLTNSMPFLAKYSSFVTPPASQLIKNNWTSRVSGGPAGGGLSGAYTVDADVDGNIYAAGPFSSSNLTIYNAAMVAYGTSLTKSSSQEDLFVAKFSQTGSVLWVARVSAATLATYGGSLAASLDGGLVIAGMFSGAAMTIYDTTGAAATSLVNSGSSTLNTDGFICVLSSSGQLTWAGQLDCGGVVAVNGVCQAQDQARRHKDPT</sequence>
<reference evidence="1" key="1">
    <citation type="journal article" date="2020" name="bioRxiv">
        <title>Comparative genomics of Chlamydomonas.</title>
        <authorList>
            <person name="Craig R.J."/>
            <person name="Hasan A.R."/>
            <person name="Ness R.W."/>
            <person name="Keightley P.D."/>
        </authorList>
    </citation>
    <scope>NUCLEOTIDE SEQUENCE</scope>
    <source>
        <strain evidence="1">CCAP 11/70</strain>
    </source>
</reference>
<protein>
    <submittedName>
        <fullName evidence="1">Uncharacterized protein</fullName>
    </submittedName>
</protein>